<protein>
    <submittedName>
        <fullName evidence="1">Uncharacterized protein</fullName>
    </submittedName>
</protein>
<reference evidence="1 2" key="1">
    <citation type="submission" date="2019-02" db="EMBL/GenBank/DDBJ databases">
        <title>Genome sequencing of Clostridium botulinum clinical isolates.</title>
        <authorList>
            <person name="Brunt J."/>
            <person name="Van Vliet A.H.M."/>
            <person name="Stringer S.C."/>
            <person name="Grant K.A."/>
            <person name="Carter A.C."/>
            <person name="Peck M.W."/>
        </authorList>
    </citation>
    <scope>NUCLEOTIDE SEQUENCE [LARGE SCALE GENOMIC DNA]</scope>
    <source>
        <strain evidence="1 2">H142660711</strain>
    </source>
</reference>
<evidence type="ECO:0000313" key="1">
    <source>
        <dbReference type="EMBL" id="NEZ93991.1"/>
    </source>
</evidence>
<evidence type="ECO:0000313" key="2">
    <source>
        <dbReference type="Proteomes" id="UP000473887"/>
    </source>
</evidence>
<dbReference type="EMBL" id="SGKC01000063">
    <property type="protein sequence ID" value="NEZ93991.1"/>
    <property type="molecule type" value="Genomic_DNA"/>
</dbReference>
<dbReference type="Proteomes" id="UP000473887">
    <property type="component" value="Unassembled WGS sequence"/>
</dbReference>
<gene>
    <name evidence="1" type="ORF">EXM69_19125</name>
</gene>
<sequence length="93" mass="10751">MDTSLNILKFNLQERQFPYFSDEELEMLLKNNNSDIKKASYQGCIMKAQADDGINLGPLKTESNRSYWLTLANSFKTKEAYNYNTSLKRVDGQ</sequence>
<name>A0A846I1W5_CLOBO</name>
<dbReference type="RefSeq" id="WP_045904675.1">
    <property type="nucleotide sequence ID" value="NZ_CP013705.1"/>
</dbReference>
<accession>A0A846I1W5</accession>
<comment type="caution">
    <text evidence="1">The sequence shown here is derived from an EMBL/GenBank/DDBJ whole genome shotgun (WGS) entry which is preliminary data.</text>
</comment>
<proteinExistence type="predicted"/>
<dbReference type="AlphaFoldDB" id="A0A846I1W5"/>
<organism evidence="1 2">
    <name type="scientific">Clostridium botulinum</name>
    <dbReference type="NCBI Taxonomy" id="1491"/>
    <lineage>
        <taxon>Bacteria</taxon>
        <taxon>Bacillati</taxon>
        <taxon>Bacillota</taxon>
        <taxon>Clostridia</taxon>
        <taxon>Eubacteriales</taxon>
        <taxon>Clostridiaceae</taxon>
        <taxon>Clostridium</taxon>
    </lineage>
</organism>